<evidence type="ECO:0008006" key="3">
    <source>
        <dbReference type="Google" id="ProtNLM"/>
    </source>
</evidence>
<dbReference type="EMBL" id="CP036343">
    <property type="protein sequence ID" value="QDT89989.1"/>
    <property type="molecule type" value="Genomic_DNA"/>
</dbReference>
<accession>A0A517VAI1</accession>
<dbReference type="OrthoDB" id="290215at2"/>
<dbReference type="RefSeq" id="WP_145225635.1">
    <property type="nucleotide sequence ID" value="NZ_CP036343.1"/>
</dbReference>
<sequence>MRTNALFWLLLIVISVAAIPSMKVYPVVKHVNQVSGHVSTGAHDEDGRQHGRYTLHDEAGNLLVVAEYDHGECTYLIRYDSDGKLLHELREDENYRLVQTYSRQ</sequence>
<keyword evidence="2" id="KW-1185">Reference proteome</keyword>
<proteinExistence type="predicted"/>
<dbReference type="Proteomes" id="UP000316855">
    <property type="component" value="Chromosome"/>
</dbReference>
<dbReference type="AlphaFoldDB" id="A0A517VAI1"/>
<reference evidence="1 2" key="1">
    <citation type="submission" date="2019-02" db="EMBL/GenBank/DDBJ databases">
        <title>Deep-cultivation of Planctomycetes and their phenomic and genomic characterization uncovers novel biology.</title>
        <authorList>
            <person name="Wiegand S."/>
            <person name="Jogler M."/>
            <person name="Boedeker C."/>
            <person name="Pinto D."/>
            <person name="Vollmers J."/>
            <person name="Rivas-Marin E."/>
            <person name="Kohn T."/>
            <person name="Peeters S.H."/>
            <person name="Heuer A."/>
            <person name="Rast P."/>
            <person name="Oberbeckmann S."/>
            <person name="Bunk B."/>
            <person name="Jeske O."/>
            <person name="Meyerdierks A."/>
            <person name="Storesund J.E."/>
            <person name="Kallscheuer N."/>
            <person name="Luecker S."/>
            <person name="Lage O.M."/>
            <person name="Pohl T."/>
            <person name="Merkel B.J."/>
            <person name="Hornburger P."/>
            <person name="Mueller R.-W."/>
            <person name="Bruemmer F."/>
            <person name="Labrenz M."/>
            <person name="Spormann A.M."/>
            <person name="Op den Camp H."/>
            <person name="Overmann J."/>
            <person name="Amann R."/>
            <person name="Jetten M.S.M."/>
            <person name="Mascher T."/>
            <person name="Medema M.H."/>
            <person name="Devos D.P."/>
            <person name="Kaster A.-K."/>
            <person name="Ovreas L."/>
            <person name="Rohde M."/>
            <person name="Galperin M.Y."/>
            <person name="Jogler C."/>
        </authorList>
    </citation>
    <scope>NUCLEOTIDE SEQUENCE [LARGE SCALE GENOMIC DNA]</scope>
    <source>
        <strain evidence="1 2">Pan161</strain>
    </source>
</reference>
<evidence type="ECO:0000313" key="1">
    <source>
        <dbReference type="EMBL" id="QDT89989.1"/>
    </source>
</evidence>
<organism evidence="1 2">
    <name type="scientific">Gimesia algae</name>
    <dbReference type="NCBI Taxonomy" id="2527971"/>
    <lineage>
        <taxon>Bacteria</taxon>
        <taxon>Pseudomonadati</taxon>
        <taxon>Planctomycetota</taxon>
        <taxon>Planctomycetia</taxon>
        <taxon>Planctomycetales</taxon>
        <taxon>Planctomycetaceae</taxon>
        <taxon>Gimesia</taxon>
    </lineage>
</organism>
<protein>
    <recommendedName>
        <fullName evidence="3">RHS Repeat protein</fullName>
    </recommendedName>
</protein>
<gene>
    <name evidence="1" type="ORF">Pan161_16220</name>
</gene>
<evidence type="ECO:0000313" key="2">
    <source>
        <dbReference type="Proteomes" id="UP000316855"/>
    </source>
</evidence>
<name>A0A517VAI1_9PLAN</name>
<dbReference type="KEGG" id="gax:Pan161_16220"/>